<proteinExistence type="predicted"/>
<dbReference type="Pfam" id="PF08282">
    <property type="entry name" value="Hydrolase_3"/>
    <property type="match status" value="1"/>
</dbReference>
<evidence type="ECO:0000256" key="1">
    <source>
        <dbReference type="ARBA" id="ARBA00022723"/>
    </source>
</evidence>
<dbReference type="Gene3D" id="3.30.980.20">
    <property type="entry name" value="Putative mannosyl-3-phosphoglycerate phosphatase, domain 2"/>
    <property type="match status" value="1"/>
</dbReference>
<dbReference type="AlphaFoldDB" id="A0A6S6TJ37"/>
<keyword evidence="3" id="KW-0460">Magnesium</keyword>
<dbReference type="NCBIfam" id="TIGR01484">
    <property type="entry name" value="HAD-SF-IIB"/>
    <property type="match status" value="1"/>
</dbReference>
<keyword evidence="2" id="KW-0378">Hydrolase</keyword>
<dbReference type="InterPro" id="IPR006379">
    <property type="entry name" value="HAD-SF_hydro_IIB"/>
</dbReference>
<evidence type="ECO:0000256" key="3">
    <source>
        <dbReference type="ARBA" id="ARBA00022842"/>
    </source>
</evidence>
<evidence type="ECO:0000256" key="2">
    <source>
        <dbReference type="ARBA" id="ARBA00022801"/>
    </source>
</evidence>
<dbReference type="InterPro" id="IPR006381">
    <property type="entry name" value="HAD-SF-IIB-MPGP"/>
</dbReference>
<dbReference type="SFLD" id="SFLDG01142">
    <property type="entry name" value="C2.B.2:_Mannosyl-3-phosphoglyc"/>
    <property type="match status" value="1"/>
</dbReference>
<dbReference type="SUPFAM" id="SSF56784">
    <property type="entry name" value="HAD-like"/>
    <property type="match status" value="1"/>
</dbReference>
<dbReference type="InterPro" id="IPR023214">
    <property type="entry name" value="HAD_sf"/>
</dbReference>
<dbReference type="SFLD" id="SFLDS00003">
    <property type="entry name" value="Haloacid_Dehalogenase"/>
    <property type="match status" value="1"/>
</dbReference>
<dbReference type="PANTHER" id="PTHR10000:SF8">
    <property type="entry name" value="HAD SUPERFAMILY HYDROLASE-LIKE, TYPE 3"/>
    <property type="match status" value="1"/>
</dbReference>
<accession>A0A6S6TJ37</accession>
<reference evidence="4" key="1">
    <citation type="submission" date="2020-01" db="EMBL/GenBank/DDBJ databases">
        <authorList>
            <person name="Meier V. D."/>
            <person name="Meier V D."/>
        </authorList>
    </citation>
    <scope>NUCLEOTIDE SEQUENCE</scope>
    <source>
        <strain evidence="4">HLG_WM_MAG_05</strain>
    </source>
</reference>
<sequence>MCYYVFMKRLIFTDLDGTFLNHDNYAFDASLEALQKIKEAEIPLIFTTSKTKSEVELLQKRVGIREPFIVENGAALFIPEDYQVLDLSILDGYKDKKIMFFGQAYSRVLNFYRLYREAYGMLGMSDMSDAQVSALTGLAEENVFLAKQRDFSEPFILKDESKLQELTALATGYELKITKGGRFYHLMGELQDKGIAVIETIELFERLYNQKVYSLALGDSENDLPMLERVDLPIVIQKHDGSYLETGLAKIKKSNYKGSKGWNEMVLKYV</sequence>
<dbReference type="GO" id="GO:0005829">
    <property type="term" value="C:cytosol"/>
    <property type="evidence" value="ECO:0007669"/>
    <property type="project" value="TreeGrafter"/>
</dbReference>
<protein>
    <submittedName>
        <fullName evidence="4">Mannosyl-3-phosphoglycerate phosphatase</fullName>
    </submittedName>
</protein>
<dbReference type="GO" id="GO:0050531">
    <property type="term" value="F:mannosyl-3-phosphoglycerate phosphatase activity"/>
    <property type="evidence" value="ECO:0007669"/>
    <property type="project" value="InterPro"/>
</dbReference>
<dbReference type="GO" id="GO:0051479">
    <property type="term" value="P:mannosylglycerate biosynthetic process"/>
    <property type="evidence" value="ECO:0007669"/>
    <property type="project" value="InterPro"/>
</dbReference>
<dbReference type="EMBL" id="CACVAU010000061">
    <property type="protein sequence ID" value="CAA6820912.1"/>
    <property type="molecule type" value="Genomic_DNA"/>
</dbReference>
<dbReference type="GO" id="GO:0000287">
    <property type="term" value="F:magnesium ion binding"/>
    <property type="evidence" value="ECO:0007669"/>
    <property type="project" value="TreeGrafter"/>
</dbReference>
<evidence type="ECO:0000313" key="4">
    <source>
        <dbReference type="EMBL" id="CAA6820912.1"/>
    </source>
</evidence>
<dbReference type="PANTHER" id="PTHR10000">
    <property type="entry name" value="PHOSPHOSERINE PHOSPHATASE"/>
    <property type="match status" value="1"/>
</dbReference>
<organism evidence="4">
    <name type="scientific">uncultured Sulfurovum sp</name>
    <dbReference type="NCBI Taxonomy" id="269237"/>
    <lineage>
        <taxon>Bacteria</taxon>
        <taxon>Pseudomonadati</taxon>
        <taxon>Campylobacterota</taxon>
        <taxon>Epsilonproteobacteria</taxon>
        <taxon>Campylobacterales</taxon>
        <taxon>Sulfurovaceae</taxon>
        <taxon>Sulfurovum</taxon>
        <taxon>environmental samples</taxon>
    </lineage>
</organism>
<gene>
    <name evidence="4" type="ORF">HELGO_WM45765</name>
</gene>
<name>A0A6S6TJ37_9BACT</name>
<keyword evidence="1" id="KW-0479">Metal-binding</keyword>
<dbReference type="InterPro" id="IPR036412">
    <property type="entry name" value="HAD-like_sf"/>
</dbReference>
<dbReference type="NCBIfam" id="TIGR01486">
    <property type="entry name" value="HAD-SF-IIB-MPGP"/>
    <property type="match status" value="1"/>
</dbReference>
<dbReference type="SFLD" id="SFLDG01140">
    <property type="entry name" value="C2.B:_Phosphomannomutase_and_P"/>
    <property type="match status" value="1"/>
</dbReference>
<dbReference type="Gene3D" id="3.40.50.1000">
    <property type="entry name" value="HAD superfamily/HAD-like"/>
    <property type="match status" value="1"/>
</dbReference>